<protein>
    <submittedName>
        <fullName evidence="5">DeoR/GlpR family DNA-binding transcription regulator</fullName>
    </submittedName>
</protein>
<dbReference type="InterPro" id="IPR014036">
    <property type="entry name" value="DeoR-like_C"/>
</dbReference>
<dbReference type="Gene3D" id="3.40.50.1360">
    <property type="match status" value="1"/>
</dbReference>
<dbReference type="InterPro" id="IPR001034">
    <property type="entry name" value="DeoR_HTH"/>
</dbReference>
<evidence type="ECO:0000259" key="4">
    <source>
        <dbReference type="PROSITE" id="PS51000"/>
    </source>
</evidence>
<dbReference type="SMART" id="SM00420">
    <property type="entry name" value="HTH_DEOR"/>
    <property type="match status" value="1"/>
</dbReference>
<keyword evidence="6" id="KW-1185">Reference proteome</keyword>
<dbReference type="InterPro" id="IPR050313">
    <property type="entry name" value="Carb_Metab_HTH_regulators"/>
</dbReference>
<keyword evidence="2 5" id="KW-0238">DNA-binding</keyword>
<dbReference type="PANTHER" id="PTHR30363">
    <property type="entry name" value="HTH-TYPE TRANSCRIPTIONAL REGULATOR SRLR-RELATED"/>
    <property type="match status" value="1"/>
</dbReference>
<dbReference type="InterPro" id="IPR018356">
    <property type="entry name" value="Tscrpt_reg_HTH_DeoR_CS"/>
</dbReference>
<dbReference type="InterPro" id="IPR037171">
    <property type="entry name" value="NagB/RpiA_transferase-like"/>
</dbReference>
<dbReference type="SUPFAM" id="SSF100950">
    <property type="entry name" value="NagB/RpiA/CoA transferase-like"/>
    <property type="match status" value="1"/>
</dbReference>
<gene>
    <name evidence="5" type="ORF">M5X16_11815</name>
</gene>
<dbReference type="EMBL" id="JAMDMJ010000013">
    <property type="protein sequence ID" value="MCY9596459.1"/>
    <property type="molecule type" value="Genomic_DNA"/>
</dbReference>
<dbReference type="Pfam" id="PF08220">
    <property type="entry name" value="HTH_DeoR"/>
    <property type="match status" value="1"/>
</dbReference>
<dbReference type="GO" id="GO:0003677">
    <property type="term" value="F:DNA binding"/>
    <property type="evidence" value="ECO:0007669"/>
    <property type="project" value="UniProtKB-KW"/>
</dbReference>
<dbReference type="SUPFAM" id="SSF46785">
    <property type="entry name" value="Winged helix' DNA-binding domain"/>
    <property type="match status" value="1"/>
</dbReference>
<comment type="caution">
    <text evidence="5">The sequence shown here is derived from an EMBL/GenBank/DDBJ whole genome shotgun (WGS) entry which is preliminary data.</text>
</comment>
<evidence type="ECO:0000256" key="1">
    <source>
        <dbReference type="ARBA" id="ARBA00023015"/>
    </source>
</evidence>
<sequence length="267" mass="30375">MRLLYQEERLLKILDYIKKHHAMSVMDICSLLHVSRDTARRDIVKLVQEGVVIRTHGGVALPQLQKEIATYQERLIDETDSKRKIGKLAAKLVQDHETVILDVSTTVQSAAEQISAKHITAVTHSIDIVGILSGREDLQVYVLGGYLHAKNRLLYGPSVIEKLRELRADKAIIGATAIRADGLYFPYEEDVSVKKEMARRSDQVIVVADSTKFTSKSVYRLDFDFVDILITDQEVPIDIKEVLHNKNIALIQCEEKDNYEEDDKDEY</sequence>
<evidence type="ECO:0000313" key="6">
    <source>
        <dbReference type="Proteomes" id="UP001527202"/>
    </source>
</evidence>
<dbReference type="PROSITE" id="PS00894">
    <property type="entry name" value="HTH_DEOR_1"/>
    <property type="match status" value="1"/>
</dbReference>
<keyword evidence="3" id="KW-0804">Transcription</keyword>
<evidence type="ECO:0000256" key="3">
    <source>
        <dbReference type="ARBA" id="ARBA00023163"/>
    </source>
</evidence>
<feature type="domain" description="HTH deoR-type" evidence="4">
    <location>
        <begin position="6"/>
        <end position="61"/>
    </location>
</feature>
<reference evidence="5 6" key="1">
    <citation type="submission" date="2022-05" db="EMBL/GenBank/DDBJ databases">
        <title>Genome Sequencing of Bee-Associated Microbes.</title>
        <authorList>
            <person name="Dunlap C."/>
        </authorList>
    </citation>
    <scope>NUCLEOTIDE SEQUENCE [LARGE SCALE GENOMIC DNA]</scope>
    <source>
        <strain evidence="5 6">NRRL B-23120</strain>
    </source>
</reference>
<evidence type="ECO:0000313" key="5">
    <source>
        <dbReference type="EMBL" id="MCY9596459.1"/>
    </source>
</evidence>
<dbReference type="InterPro" id="IPR036390">
    <property type="entry name" value="WH_DNA-bd_sf"/>
</dbReference>
<dbReference type="PRINTS" id="PR00037">
    <property type="entry name" value="HTHLACR"/>
</dbReference>
<dbReference type="Gene3D" id="1.10.10.10">
    <property type="entry name" value="Winged helix-like DNA-binding domain superfamily/Winged helix DNA-binding domain"/>
    <property type="match status" value="1"/>
</dbReference>
<dbReference type="PANTHER" id="PTHR30363:SF51">
    <property type="entry name" value="HTH-TYPE TRANSCRIPTIONAL REPRESSOR GLCR"/>
    <property type="match status" value="1"/>
</dbReference>
<dbReference type="Proteomes" id="UP001527202">
    <property type="component" value="Unassembled WGS sequence"/>
</dbReference>
<evidence type="ECO:0000256" key="2">
    <source>
        <dbReference type="ARBA" id="ARBA00023125"/>
    </source>
</evidence>
<proteinExistence type="predicted"/>
<keyword evidence="1" id="KW-0805">Transcription regulation</keyword>
<accession>A0ABT4FD87</accession>
<dbReference type="PROSITE" id="PS51000">
    <property type="entry name" value="HTH_DEOR_2"/>
    <property type="match status" value="1"/>
</dbReference>
<dbReference type="InterPro" id="IPR036388">
    <property type="entry name" value="WH-like_DNA-bd_sf"/>
</dbReference>
<dbReference type="SMART" id="SM01134">
    <property type="entry name" value="DeoRC"/>
    <property type="match status" value="1"/>
</dbReference>
<dbReference type="Pfam" id="PF00455">
    <property type="entry name" value="DeoRC"/>
    <property type="match status" value="1"/>
</dbReference>
<organism evidence="5 6">
    <name type="scientific">Paenibacillus chitinolyticus</name>
    <dbReference type="NCBI Taxonomy" id="79263"/>
    <lineage>
        <taxon>Bacteria</taxon>
        <taxon>Bacillati</taxon>
        <taxon>Bacillota</taxon>
        <taxon>Bacilli</taxon>
        <taxon>Bacillales</taxon>
        <taxon>Paenibacillaceae</taxon>
        <taxon>Paenibacillus</taxon>
    </lineage>
</organism>
<name>A0ABT4FD87_9BACL</name>